<dbReference type="AlphaFoldDB" id="A0A556QMN8"/>
<organism evidence="1 2">
    <name type="scientific">Rariglobus hedericola</name>
    <dbReference type="NCBI Taxonomy" id="2597822"/>
    <lineage>
        <taxon>Bacteria</taxon>
        <taxon>Pseudomonadati</taxon>
        <taxon>Verrucomicrobiota</taxon>
        <taxon>Opitutia</taxon>
        <taxon>Opitutales</taxon>
        <taxon>Opitutaceae</taxon>
        <taxon>Rariglobus</taxon>
    </lineage>
</organism>
<dbReference type="Proteomes" id="UP000315648">
    <property type="component" value="Unassembled WGS sequence"/>
</dbReference>
<protein>
    <submittedName>
        <fullName evidence="1">Uncharacterized protein</fullName>
    </submittedName>
</protein>
<evidence type="ECO:0000313" key="1">
    <source>
        <dbReference type="EMBL" id="TSJ77920.1"/>
    </source>
</evidence>
<reference evidence="1 2" key="1">
    <citation type="submission" date="2019-07" db="EMBL/GenBank/DDBJ databases">
        <title>Description of 53C-WASEF.</title>
        <authorList>
            <person name="Pitt A."/>
            <person name="Hahn M.W."/>
        </authorList>
    </citation>
    <scope>NUCLEOTIDE SEQUENCE [LARGE SCALE GENOMIC DNA]</scope>
    <source>
        <strain evidence="1 2">53C-WASEF</strain>
    </source>
</reference>
<proteinExistence type="predicted"/>
<name>A0A556QMN8_9BACT</name>
<keyword evidence="2" id="KW-1185">Reference proteome</keyword>
<gene>
    <name evidence="1" type="ORF">FPL22_01005</name>
</gene>
<dbReference type="PROSITE" id="PS51257">
    <property type="entry name" value="PROKAR_LIPOPROTEIN"/>
    <property type="match status" value="1"/>
</dbReference>
<dbReference type="OrthoDB" id="1428924at2"/>
<dbReference type="EMBL" id="VMBG01000001">
    <property type="protein sequence ID" value="TSJ77920.1"/>
    <property type="molecule type" value="Genomic_DNA"/>
</dbReference>
<dbReference type="RefSeq" id="WP_144228262.1">
    <property type="nucleotide sequence ID" value="NZ_CBCRVV010000001.1"/>
</dbReference>
<sequence length="240" mass="26523">MKNYILLLILTLVLGFTTGCSTYITPGAKADLQAFSPASIEAGFATKPTHPFPASMATVRVQAPTYSNYYLRQNGGQYGEGRYSVIMTREVETQAQVDRISALPQITGLVTLNRLLLPNKLESDRELREAAARLHADLIFLYTFDTAFIDKDAAKPLSVITLGLSPTRQITAVTTVSALLLDTRTGYIYSAYEVTERKAMLSTSWSSGESADEARRQTETRAFDKLVNELVASWPKLLKK</sequence>
<accession>A0A556QMN8</accession>
<evidence type="ECO:0000313" key="2">
    <source>
        <dbReference type="Proteomes" id="UP000315648"/>
    </source>
</evidence>
<comment type="caution">
    <text evidence="1">The sequence shown here is derived from an EMBL/GenBank/DDBJ whole genome shotgun (WGS) entry which is preliminary data.</text>
</comment>